<dbReference type="InterPro" id="IPR050914">
    <property type="entry name" value="snRNP_SmB/NAA38-like"/>
</dbReference>
<dbReference type="PANTHER" id="PTHR10701:SF5">
    <property type="entry name" value="N-ALPHA-ACETYLTRANSFERASE 38, NATC AUXILIARY SUBUNIT"/>
    <property type="match status" value="1"/>
</dbReference>
<gene>
    <name evidence="3" type="ORF">g.14394</name>
</gene>
<dbReference type="InterPro" id="IPR034110">
    <property type="entry name" value="LSMD1_Sm"/>
</dbReference>
<sequence>MLTPVSLNSLNESGFLDANDANNQQNNDNKAHHNEELNGRQKLQSWINKYMKIEMTDGRILIGMFLCTDRDGNIILGSCSEFLNPEVCGFSDEPRLLGLVMVPGRHIQSISYDSQPGLKEIT</sequence>
<feature type="domain" description="Sm" evidence="2">
    <location>
        <begin position="38"/>
        <end position="116"/>
    </location>
</feature>
<reference evidence="3" key="1">
    <citation type="submission" date="2015-12" db="EMBL/GenBank/DDBJ databases">
        <title>De novo transcriptome assembly of four potential Pierce s Disease insect vectors from Arizona vineyards.</title>
        <authorList>
            <person name="Tassone E.E."/>
        </authorList>
    </citation>
    <scope>NUCLEOTIDE SEQUENCE</scope>
</reference>
<dbReference type="GO" id="GO:0003723">
    <property type="term" value="F:RNA binding"/>
    <property type="evidence" value="ECO:0007669"/>
    <property type="project" value="InterPro"/>
</dbReference>
<dbReference type="PANTHER" id="PTHR10701">
    <property type="entry name" value="SMALL NUCLEAR RIBONUCLEOPROTEIN-ASSOCIATED PROTEIN B AND N"/>
    <property type="match status" value="1"/>
</dbReference>
<proteinExistence type="inferred from homology"/>
<organism evidence="3">
    <name type="scientific">Clastoptera arizonana</name>
    <name type="common">Arizona spittle bug</name>
    <dbReference type="NCBI Taxonomy" id="38151"/>
    <lineage>
        <taxon>Eukaryota</taxon>
        <taxon>Metazoa</taxon>
        <taxon>Ecdysozoa</taxon>
        <taxon>Arthropoda</taxon>
        <taxon>Hexapoda</taxon>
        <taxon>Insecta</taxon>
        <taxon>Pterygota</taxon>
        <taxon>Neoptera</taxon>
        <taxon>Paraneoptera</taxon>
        <taxon>Hemiptera</taxon>
        <taxon>Auchenorrhyncha</taxon>
        <taxon>Cercopoidea</taxon>
        <taxon>Clastopteridae</taxon>
        <taxon>Clastoptera</taxon>
    </lineage>
</organism>
<dbReference type="FunFam" id="2.30.30.100:FF:000028">
    <property type="entry name" value="N-alpha-acetyltransferase 38, NatC auxiliary subunit"/>
    <property type="match status" value="1"/>
</dbReference>
<dbReference type="PROSITE" id="PS52002">
    <property type="entry name" value="SM"/>
    <property type="match status" value="1"/>
</dbReference>
<name>A0A1B6CL54_9HEMI</name>
<dbReference type="Pfam" id="PF01423">
    <property type="entry name" value="LSM"/>
    <property type="match status" value="1"/>
</dbReference>
<dbReference type="InterPro" id="IPR001163">
    <property type="entry name" value="Sm_dom_euk/arc"/>
</dbReference>
<dbReference type="SUPFAM" id="SSF50182">
    <property type="entry name" value="Sm-like ribonucleoproteins"/>
    <property type="match status" value="1"/>
</dbReference>
<evidence type="ECO:0000259" key="2">
    <source>
        <dbReference type="PROSITE" id="PS52002"/>
    </source>
</evidence>
<dbReference type="AlphaFoldDB" id="A0A1B6CL54"/>
<evidence type="ECO:0000313" key="3">
    <source>
        <dbReference type="EMBL" id="JAS14152.1"/>
    </source>
</evidence>
<protein>
    <recommendedName>
        <fullName evidence="2">Sm domain-containing protein</fullName>
    </recommendedName>
</protein>
<dbReference type="InterPro" id="IPR010920">
    <property type="entry name" value="LSM_dom_sf"/>
</dbReference>
<accession>A0A1B6CL54</accession>
<dbReference type="GO" id="GO:0031417">
    <property type="term" value="C:NatC complex"/>
    <property type="evidence" value="ECO:0007669"/>
    <property type="project" value="InterPro"/>
</dbReference>
<dbReference type="EMBL" id="GEDC01023146">
    <property type="protein sequence ID" value="JAS14152.1"/>
    <property type="molecule type" value="Transcribed_RNA"/>
</dbReference>
<dbReference type="CDD" id="cd06168">
    <property type="entry name" value="LSMD1"/>
    <property type="match status" value="1"/>
</dbReference>
<comment type="similarity">
    <text evidence="1">Belongs to the snRNP Sm proteins family.</text>
</comment>
<dbReference type="SMART" id="SM00651">
    <property type="entry name" value="Sm"/>
    <property type="match status" value="1"/>
</dbReference>
<evidence type="ECO:0000256" key="1">
    <source>
        <dbReference type="ARBA" id="ARBA00006850"/>
    </source>
</evidence>
<dbReference type="InterPro" id="IPR047575">
    <property type="entry name" value="Sm"/>
</dbReference>
<dbReference type="Gene3D" id="2.30.30.100">
    <property type="match status" value="1"/>
</dbReference>